<dbReference type="RefSeq" id="WP_380666279.1">
    <property type="nucleotide sequence ID" value="NZ_JBHTCJ010000003.1"/>
</dbReference>
<sequence>MSKDKTDNRINGALGPAGRAENWRRLGSEEFDVVVIGGGVTGAGAALDAATRGLRVALVEARDLAAGTSSRSSKLFHGGLRYLEQLEFSLVREALRERELMLTRIAPHLVKPVPFLYPLTKRFWERPYTAAGLLMYDTMGGSRSVPGQKHLSRAGALRMVPALKRSAMIGGIRYYDAQADDARHTMTVARTAARYGAVVMTSAQVTGFLREADRVAGVKVRDVESGDEVEVRAHAVINATGVWTDELQSLSGGRGRFRVRSSKGVHIVVPRDRIVAESGMILRTEKSVLFVIPWDNHWIIGTTDTDWHLDLAHPAATKADIDYLLEHVNTVLATPLTHNDIEGVYAGLRPLLAGESEETSKLSREHAVARVAPGLVAIAGGKYTTYRVMAADAVDAVASDIPARVASSITDQVPLLGADGYHALVNQADQLAAQHGVHPYRIRHLLNRYGSQIHDVLAAGDERPELLKPVPAAPDYLQAEVYYACTHEGALHLEDVLTRRTRISIEYPHRGVECAEPVARLMADVLGWDEATVAREIDVYTKRVEAERNSQSEPDDQAADAKRAAAPEARQELLEPVE</sequence>
<protein>
    <recommendedName>
        <fullName evidence="6">Glycerol-3-phosphate dehydrogenase</fullName>
        <ecNumber evidence="6">1.1.5.3</ecNumber>
    </recommendedName>
</protein>
<dbReference type="Proteomes" id="UP001596504">
    <property type="component" value="Unassembled WGS sequence"/>
</dbReference>
<evidence type="ECO:0000256" key="7">
    <source>
        <dbReference type="SAM" id="MobiDB-lite"/>
    </source>
</evidence>
<dbReference type="PANTHER" id="PTHR11985:SF31">
    <property type="entry name" value="GLYCEROL-3-PHOSPHATE DEHYDROGENASE 2"/>
    <property type="match status" value="1"/>
</dbReference>
<dbReference type="SUPFAM" id="SSF51905">
    <property type="entry name" value="FAD/NAD(P)-binding domain"/>
    <property type="match status" value="1"/>
</dbReference>
<feature type="domain" description="FAD dependent oxidoreductase" evidence="8">
    <location>
        <begin position="32"/>
        <end position="380"/>
    </location>
</feature>
<dbReference type="EC" id="1.1.5.3" evidence="6"/>
<gene>
    <name evidence="10" type="primary">glpD</name>
    <name evidence="10" type="ORF">ACFQRI_08410</name>
</gene>
<evidence type="ECO:0000256" key="6">
    <source>
        <dbReference type="RuleBase" id="RU361217"/>
    </source>
</evidence>
<dbReference type="Gene3D" id="3.50.50.60">
    <property type="entry name" value="FAD/NAD(P)-binding domain"/>
    <property type="match status" value="1"/>
</dbReference>
<comment type="similarity">
    <text evidence="2 6">Belongs to the FAD-dependent glycerol-3-phosphate dehydrogenase family.</text>
</comment>
<dbReference type="Gene3D" id="3.30.9.10">
    <property type="entry name" value="D-Amino Acid Oxidase, subunit A, domain 2"/>
    <property type="match status" value="1"/>
</dbReference>
<evidence type="ECO:0000256" key="2">
    <source>
        <dbReference type="ARBA" id="ARBA00007330"/>
    </source>
</evidence>
<dbReference type="InterPro" id="IPR031656">
    <property type="entry name" value="DAO_C"/>
</dbReference>
<comment type="catalytic activity">
    <reaction evidence="6">
        <text>a quinone + sn-glycerol 3-phosphate = dihydroxyacetone phosphate + a quinol</text>
        <dbReference type="Rhea" id="RHEA:18977"/>
        <dbReference type="ChEBI" id="CHEBI:24646"/>
        <dbReference type="ChEBI" id="CHEBI:57597"/>
        <dbReference type="ChEBI" id="CHEBI:57642"/>
        <dbReference type="ChEBI" id="CHEBI:132124"/>
        <dbReference type="EC" id="1.1.5.3"/>
    </reaction>
</comment>
<dbReference type="Gene3D" id="1.10.8.870">
    <property type="entry name" value="Alpha-glycerophosphate oxidase, cap domain"/>
    <property type="match status" value="1"/>
</dbReference>
<dbReference type="Pfam" id="PF01266">
    <property type="entry name" value="DAO"/>
    <property type="match status" value="1"/>
</dbReference>
<evidence type="ECO:0000256" key="1">
    <source>
        <dbReference type="ARBA" id="ARBA00001974"/>
    </source>
</evidence>
<keyword evidence="5 6" id="KW-0560">Oxidoreductase</keyword>
<evidence type="ECO:0000313" key="10">
    <source>
        <dbReference type="EMBL" id="MFC7341435.1"/>
    </source>
</evidence>
<dbReference type="GO" id="GO:0004368">
    <property type="term" value="F:glycerol-3-phosphate dehydrogenase (quinone) activity"/>
    <property type="evidence" value="ECO:0007669"/>
    <property type="project" value="UniProtKB-EC"/>
</dbReference>
<evidence type="ECO:0000256" key="5">
    <source>
        <dbReference type="ARBA" id="ARBA00023002"/>
    </source>
</evidence>
<dbReference type="PRINTS" id="PR01001">
    <property type="entry name" value="FADG3PDH"/>
</dbReference>
<evidence type="ECO:0000259" key="9">
    <source>
        <dbReference type="Pfam" id="PF16901"/>
    </source>
</evidence>
<keyword evidence="11" id="KW-1185">Reference proteome</keyword>
<dbReference type="PANTHER" id="PTHR11985">
    <property type="entry name" value="GLYCEROL-3-PHOSPHATE DEHYDROGENASE"/>
    <property type="match status" value="1"/>
</dbReference>
<dbReference type="InterPro" id="IPR006076">
    <property type="entry name" value="FAD-dep_OxRdtase"/>
</dbReference>
<dbReference type="PROSITE" id="PS00977">
    <property type="entry name" value="FAD_G3PDH_1"/>
    <property type="match status" value="1"/>
</dbReference>
<name>A0ABW2LIR7_9PSEU</name>
<feature type="region of interest" description="Disordered" evidence="7">
    <location>
        <begin position="545"/>
        <end position="578"/>
    </location>
</feature>
<comment type="cofactor">
    <cofactor evidence="1 6">
        <name>FAD</name>
        <dbReference type="ChEBI" id="CHEBI:57692"/>
    </cofactor>
</comment>
<dbReference type="Pfam" id="PF16901">
    <property type="entry name" value="DAO_C"/>
    <property type="match status" value="1"/>
</dbReference>
<proteinExistence type="inferred from homology"/>
<dbReference type="InterPro" id="IPR036188">
    <property type="entry name" value="FAD/NAD-bd_sf"/>
</dbReference>
<dbReference type="InterPro" id="IPR000447">
    <property type="entry name" value="G3P_DH_FAD-dep"/>
</dbReference>
<feature type="domain" description="Alpha-glycerophosphate oxidase C-terminal" evidence="9">
    <location>
        <begin position="408"/>
        <end position="532"/>
    </location>
</feature>
<keyword evidence="3 6" id="KW-0285">Flavoprotein</keyword>
<reference evidence="11" key="1">
    <citation type="journal article" date="2019" name="Int. J. Syst. Evol. Microbiol.">
        <title>The Global Catalogue of Microorganisms (GCM) 10K type strain sequencing project: providing services to taxonomists for standard genome sequencing and annotation.</title>
        <authorList>
            <consortium name="The Broad Institute Genomics Platform"/>
            <consortium name="The Broad Institute Genome Sequencing Center for Infectious Disease"/>
            <person name="Wu L."/>
            <person name="Ma J."/>
        </authorList>
    </citation>
    <scope>NUCLEOTIDE SEQUENCE [LARGE SCALE GENOMIC DNA]</scope>
    <source>
        <strain evidence="11">WLHS5</strain>
    </source>
</reference>
<evidence type="ECO:0000256" key="3">
    <source>
        <dbReference type="ARBA" id="ARBA00022630"/>
    </source>
</evidence>
<dbReference type="InterPro" id="IPR038299">
    <property type="entry name" value="DAO_C_sf"/>
</dbReference>
<accession>A0ABW2LIR7</accession>
<keyword evidence="4" id="KW-0274">FAD</keyword>
<dbReference type="EMBL" id="JBHTCJ010000003">
    <property type="protein sequence ID" value="MFC7341435.1"/>
    <property type="molecule type" value="Genomic_DNA"/>
</dbReference>
<dbReference type="NCBIfam" id="NF008899">
    <property type="entry name" value="PRK12266.1"/>
    <property type="match status" value="1"/>
</dbReference>
<evidence type="ECO:0000259" key="8">
    <source>
        <dbReference type="Pfam" id="PF01266"/>
    </source>
</evidence>
<feature type="compositionally biased region" description="Basic and acidic residues" evidence="7">
    <location>
        <begin position="559"/>
        <end position="578"/>
    </location>
</feature>
<comment type="caution">
    <text evidence="10">The sequence shown here is derived from an EMBL/GenBank/DDBJ whole genome shotgun (WGS) entry which is preliminary data.</text>
</comment>
<evidence type="ECO:0000313" key="11">
    <source>
        <dbReference type="Proteomes" id="UP001596504"/>
    </source>
</evidence>
<evidence type="ECO:0000256" key="4">
    <source>
        <dbReference type="ARBA" id="ARBA00022827"/>
    </source>
</evidence>
<organism evidence="10 11">
    <name type="scientific">Saccharopolyspora griseoalba</name>
    <dbReference type="NCBI Taxonomy" id="1431848"/>
    <lineage>
        <taxon>Bacteria</taxon>
        <taxon>Bacillati</taxon>
        <taxon>Actinomycetota</taxon>
        <taxon>Actinomycetes</taxon>
        <taxon>Pseudonocardiales</taxon>
        <taxon>Pseudonocardiaceae</taxon>
        <taxon>Saccharopolyspora</taxon>
    </lineage>
</organism>
<dbReference type="PROSITE" id="PS00978">
    <property type="entry name" value="FAD_G3PDH_2"/>
    <property type="match status" value="1"/>
</dbReference>